<keyword evidence="1" id="KW-0732">Signal</keyword>
<name>A0A7Y9I647_9ACTN</name>
<dbReference type="SUPFAM" id="SSF50998">
    <property type="entry name" value="Quinoprotein alcohol dehydrogenase-like"/>
    <property type="match status" value="2"/>
</dbReference>
<reference evidence="2 3" key="1">
    <citation type="submission" date="2020-07" db="EMBL/GenBank/DDBJ databases">
        <title>Sequencing the genomes of 1000 actinobacteria strains.</title>
        <authorList>
            <person name="Klenk H.-P."/>
        </authorList>
    </citation>
    <scope>NUCLEOTIDE SEQUENCE [LARGE SCALE GENOMIC DNA]</scope>
    <source>
        <strain evidence="2 3">DSM 22083</strain>
    </source>
</reference>
<dbReference type="PANTHER" id="PTHR47197">
    <property type="entry name" value="PROTEIN NIRF"/>
    <property type="match status" value="1"/>
</dbReference>
<dbReference type="AlphaFoldDB" id="A0A7Y9I647"/>
<feature type="chain" id="PRO_5030965537" evidence="1">
    <location>
        <begin position="31"/>
        <end position="641"/>
    </location>
</feature>
<evidence type="ECO:0000313" key="3">
    <source>
        <dbReference type="Proteomes" id="UP000569914"/>
    </source>
</evidence>
<dbReference type="PROSITE" id="PS51318">
    <property type="entry name" value="TAT"/>
    <property type="match status" value="1"/>
</dbReference>
<dbReference type="Proteomes" id="UP000569914">
    <property type="component" value="Unassembled WGS sequence"/>
</dbReference>
<dbReference type="Gene3D" id="2.130.10.10">
    <property type="entry name" value="YVTN repeat-like/Quinoprotein amine dehydrogenase"/>
    <property type="match status" value="2"/>
</dbReference>
<feature type="signal peptide" evidence="1">
    <location>
        <begin position="1"/>
        <end position="30"/>
    </location>
</feature>
<proteinExistence type="predicted"/>
<accession>A0A7Y9I647</accession>
<evidence type="ECO:0000313" key="2">
    <source>
        <dbReference type="EMBL" id="NYE70991.1"/>
    </source>
</evidence>
<dbReference type="InterPro" id="IPR006311">
    <property type="entry name" value="TAT_signal"/>
</dbReference>
<dbReference type="InterPro" id="IPR011047">
    <property type="entry name" value="Quinoprotein_ADH-like_sf"/>
</dbReference>
<dbReference type="InterPro" id="IPR015943">
    <property type="entry name" value="WD40/YVTN_repeat-like_dom_sf"/>
</dbReference>
<dbReference type="EMBL" id="JACCBU010000001">
    <property type="protein sequence ID" value="NYE70991.1"/>
    <property type="molecule type" value="Genomic_DNA"/>
</dbReference>
<comment type="caution">
    <text evidence="2">The sequence shown here is derived from an EMBL/GenBank/DDBJ whole genome shotgun (WGS) entry which is preliminary data.</text>
</comment>
<gene>
    <name evidence="2" type="ORF">BKA15_002320</name>
</gene>
<dbReference type="InterPro" id="IPR051200">
    <property type="entry name" value="Host-pathogen_enzymatic-act"/>
</dbReference>
<evidence type="ECO:0000256" key="1">
    <source>
        <dbReference type="SAM" id="SignalP"/>
    </source>
</evidence>
<keyword evidence="3" id="KW-1185">Reference proteome</keyword>
<keyword evidence="2" id="KW-0238">DNA-binding</keyword>
<sequence length="641" mass="66890">MDRRQLIKTGGLAALAGTTLAGSTVAPALAAQPPKLYGTAALSAAIVGFATDGSTAWCVSRGQTPPKVITYDIASGSVTKVVPLERGDGAWAAGLSGGKVYIGTYSFGDLVEYDPATGSATTIGQIGPVGTIPWQTAPAPDGVVYLGTYPRGEVWSFDPATRALTNLGRAVAGSQYARVLAADERYVYVGTIPSHLIRIDRVSGEKVDIMPADTTLSRGFGSLAVRDGKVYAGVGNGVIEINRDGSGFVDLPAADEYLIDALAFDADGAVIGLGRRTGSILRREGNTMAVIGQGPAGDENRGVAELPDGKIIGACGSGLLFVFDPASGEVTTSDLVENEDAAGPELLQSLSLGPDGTVAAGGHFSITVHDPARRTSSRHHVAGEPKDMITWRNGIVAALYPSTELILLRPDTGKIKSYGRILNGQQRPWSVVRHPRSETILITSAPPTGSLQGGLTLLDPVSGEFEVRLDILKNQGLTSIALDGDRAYIAGDTWGGGGTPPTEPTSEVAVFDLRTRTVIDRIAPLPGMPSIQSVAVLDGILYVSYKRVSGTWIAYDLARRTVIAQGKLSGYGVITVSGGQVYAGANFGDNLYRIGPGLTEAEVLHTGIGTNWYTVPRIIPAARGNGGWTAINRELALIDLS</sequence>
<protein>
    <submittedName>
        <fullName evidence="2">DNA-binding beta-propeller fold protein YncE</fullName>
    </submittedName>
</protein>
<organism evidence="2 3">
    <name type="scientific">Microlunatus parietis</name>
    <dbReference type="NCBI Taxonomy" id="682979"/>
    <lineage>
        <taxon>Bacteria</taxon>
        <taxon>Bacillati</taxon>
        <taxon>Actinomycetota</taxon>
        <taxon>Actinomycetes</taxon>
        <taxon>Propionibacteriales</taxon>
        <taxon>Propionibacteriaceae</taxon>
        <taxon>Microlunatus</taxon>
    </lineage>
</organism>
<dbReference type="PANTHER" id="PTHR47197:SF3">
    <property type="entry name" value="DIHYDRO-HEME D1 DEHYDROGENASE"/>
    <property type="match status" value="1"/>
</dbReference>
<dbReference type="GO" id="GO:0003677">
    <property type="term" value="F:DNA binding"/>
    <property type="evidence" value="ECO:0007669"/>
    <property type="project" value="UniProtKB-KW"/>
</dbReference>
<dbReference type="RefSeq" id="WP_179750843.1">
    <property type="nucleotide sequence ID" value="NZ_JACCBU010000001.1"/>
</dbReference>